<dbReference type="AlphaFoldDB" id="A0A1F5WTR9"/>
<protein>
    <submittedName>
        <fullName evidence="2">Uncharacterized protein</fullName>
    </submittedName>
</protein>
<evidence type="ECO:0000313" key="3">
    <source>
        <dbReference type="Proteomes" id="UP000178425"/>
    </source>
</evidence>
<reference evidence="2 3" key="1">
    <citation type="journal article" date="2016" name="Nat. Commun.">
        <title>Thousands of microbial genomes shed light on interconnected biogeochemical processes in an aquifer system.</title>
        <authorList>
            <person name="Anantharaman K."/>
            <person name="Brown C.T."/>
            <person name="Hug L.A."/>
            <person name="Sharon I."/>
            <person name="Castelle C.J."/>
            <person name="Probst A.J."/>
            <person name="Thomas B.C."/>
            <person name="Singh A."/>
            <person name="Wilkins M.J."/>
            <person name="Karaoz U."/>
            <person name="Brodie E.L."/>
            <person name="Williams K.H."/>
            <person name="Hubbard S.S."/>
            <person name="Banfield J.F."/>
        </authorList>
    </citation>
    <scope>NUCLEOTIDE SEQUENCE [LARGE SCALE GENOMIC DNA]</scope>
</reference>
<keyword evidence="1" id="KW-0472">Membrane</keyword>
<keyword evidence="1" id="KW-1133">Transmembrane helix</keyword>
<name>A0A1F5WTR9_9BACT</name>
<evidence type="ECO:0000313" key="2">
    <source>
        <dbReference type="EMBL" id="OGF79032.1"/>
    </source>
</evidence>
<sequence>MKKIIYDLLLIISVCVALLGIGVAYIGYDIYQEETESVSWCAQGGGFECGMAEILLPVAIGLILFGFLGIVIFGAMRRRQGNLP</sequence>
<dbReference type="EMBL" id="MFHI01000012">
    <property type="protein sequence ID" value="OGF79032.1"/>
    <property type="molecule type" value="Genomic_DNA"/>
</dbReference>
<comment type="caution">
    <text evidence="2">The sequence shown here is derived from an EMBL/GenBank/DDBJ whole genome shotgun (WGS) entry which is preliminary data.</text>
</comment>
<dbReference type="Proteomes" id="UP000178425">
    <property type="component" value="Unassembled WGS sequence"/>
</dbReference>
<proteinExistence type="predicted"/>
<feature type="transmembrane region" description="Helical" evidence="1">
    <location>
        <begin position="54"/>
        <end position="76"/>
    </location>
</feature>
<evidence type="ECO:0000256" key="1">
    <source>
        <dbReference type="SAM" id="Phobius"/>
    </source>
</evidence>
<organism evidence="2 3">
    <name type="scientific">Candidatus Giovannonibacteria bacterium RIFCSPHIGHO2_02_43_13</name>
    <dbReference type="NCBI Taxonomy" id="1798330"/>
    <lineage>
        <taxon>Bacteria</taxon>
        <taxon>Candidatus Giovannoniibacteriota</taxon>
    </lineage>
</organism>
<keyword evidence="1" id="KW-0812">Transmembrane</keyword>
<gene>
    <name evidence="2" type="ORF">A2W54_00030</name>
</gene>
<accession>A0A1F5WTR9</accession>
<feature type="transmembrane region" description="Helical" evidence="1">
    <location>
        <begin position="7"/>
        <end position="28"/>
    </location>
</feature>